<dbReference type="Proteomes" id="UP000297549">
    <property type="component" value="Unassembled WGS sequence"/>
</dbReference>
<organism evidence="1 2">
    <name type="scientific">Hymenobacter aquaticus</name>
    <dbReference type="NCBI Taxonomy" id="1867101"/>
    <lineage>
        <taxon>Bacteria</taxon>
        <taxon>Pseudomonadati</taxon>
        <taxon>Bacteroidota</taxon>
        <taxon>Cytophagia</taxon>
        <taxon>Cytophagales</taxon>
        <taxon>Hymenobacteraceae</taxon>
        <taxon>Hymenobacter</taxon>
    </lineage>
</organism>
<dbReference type="EMBL" id="SRLC01000002">
    <property type="protein sequence ID" value="TGE21203.1"/>
    <property type="molecule type" value="Genomic_DNA"/>
</dbReference>
<protein>
    <submittedName>
        <fullName evidence="1">Uncharacterized protein</fullName>
    </submittedName>
</protein>
<gene>
    <name evidence="1" type="ORF">E5K00_12970</name>
</gene>
<proteinExistence type="predicted"/>
<dbReference type="RefSeq" id="WP_167856871.1">
    <property type="nucleotide sequence ID" value="NZ_SRLC01000002.1"/>
</dbReference>
<keyword evidence="2" id="KW-1185">Reference proteome</keyword>
<name>A0A4Z0PWD7_9BACT</name>
<evidence type="ECO:0000313" key="2">
    <source>
        <dbReference type="Proteomes" id="UP000297549"/>
    </source>
</evidence>
<comment type="caution">
    <text evidence="1">The sequence shown here is derived from an EMBL/GenBank/DDBJ whole genome shotgun (WGS) entry which is preliminary data.</text>
</comment>
<sequence>MSRALGGRLCVVYLVGPALMQTILSGPDFQPSSAYDDKPFIVAFFGDEGAAIGWLQLQQ</sequence>
<reference evidence="1 2" key="1">
    <citation type="submission" date="2019-04" db="EMBL/GenBank/DDBJ databases">
        <authorList>
            <person name="Feng G."/>
            <person name="Zhang J."/>
            <person name="Zhu H."/>
        </authorList>
    </citation>
    <scope>NUCLEOTIDE SEQUENCE [LARGE SCALE GENOMIC DNA]</scope>
    <source>
        <strain evidence="1 2">JCM 31653</strain>
    </source>
</reference>
<evidence type="ECO:0000313" key="1">
    <source>
        <dbReference type="EMBL" id="TGE21203.1"/>
    </source>
</evidence>
<accession>A0A4Z0PWD7</accession>
<dbReference type="AlphaFoldDB" id="A0A4Z0PWD7"/>